<protein>
    <submittedName>
        <fullName evidence="1">Uncharacterized protein</fullName>
    </submittedName>
</protein>
<name>A0A6A6QCM1_9PEZI</name>
<evidence type="ECO:0000313" key="2">
    <source>
        <dbReference type="Proteomes" id="UP000799750"/>
    </source>
</evidence>
<dbReference type="AlphaFoldDB" id="A0A6A6QCM1"/>
<dbReference type="OrthoDB" id="10347749at2759"/>
<proteinExistence type="predicted"/>
<sequence>MTTLLYDSLEGSACPLCSSASPLLCPCWNDPLPKRLLFADAVLREIFLLYREVTFERNLSGPLWLREDGRGKTFAISTLRAGYPTELGVNTYPLPPEYFANSEQVLERRAALCAWQCDDAVALLGPSVASMLDKDLVDVKELVVKREEKWIPRDAWTDDDTECDQETTFHKVLRITDNDGKVYYMDYSCYQFGRQQTLMTEDFFKQCNFRILGVHEVGTTLKDPRHVWLRKAKDLFVAFIVNNFYEKPWDSLSLLDFETYLEKVLYDFSSQVEELLRQHRSAA</sequence>
<accession>A0A6A6QCM1</accession>
<keyword evidence="2" id="KW-1185">Reference proteome</keyword>
<organism evidence="1 2">
    <name type="scientific">Lophium mytilinum</name>
    <dbReference type="NCBI Taxonomy" id="390894"/>
    <lineage>
        <taxon>Eukaryota</taxon>
        <taxon>Fungi</taxon>
        <taxon>Dikarya</taxon>
        <taxon>Ascomycota</taxon>
        <taxon>Pezizomycotina</taxon>
        <taxon>Dothideomycetes</taxon>
        <taxon>Pleosporomycetidae</taxon>
        <taxon>Mytilinidiales</taxon>
        <taxon>Mytilinidiaceae</taxon>
        <taxon>Lophium</taxon>
    </lineage>
</organism>
<dbReference type="Proteomes" id="UP000799750">
    <property type="component" value="Unassembled WGS sequence"/>
</dbReference>
<gene>
    <name evidence="1" type="ORF">BU16DRAFT_567385</name>
</gene>
<evidence type="ECO:0000313" key="1">
    <source>
        <dbReference type="EMBL" id="KAF2489207.1"/>
    </source>
</evidence>
<dbReference type="EMBL" id="MU004199">
    <property type="protein sequence ID" value="KAF2489207.1"/>
    <property type="molecule type" value="Genomic_DNA"/>
</dbReference>
<reference evidence="1" key="1">
    <citation type="journal article" date="2020" name="Stud. Mycol.">
        <title>101 Dothideomycetes genomes: a test case for predicting lifestyles and emergence of pathogens.</title>
        <authorList>
            <person name="Haridas S."/>
            <person name="Albert R."/>
            <person name="Binder M."/>
            <person name="Bloem J."/>
            <person name="Labutti K."/>
            <person name="Salamov A."/>
            <person name="Andreopoulos B."/>
            <person name="Baker S."/>
            <person name="Barry K."/>
            <person name="Bills G."/>
            <person name="Bluhm B."/>
            <person name="Cannon C."/>
            <person name="Castanera R."/>
            <person name="Culley D."/>
            <person name="Daum C."/>
            <person name="Ezra D."/>
            <person name="Gonzalez J."/>
            <person name="Henrissat B."/>
            <person name="Kuo A."/>
            <person name="Liang C."/>
            <person name="Lipzen A."/>
            <person name="Lutzoni F."/>
            <person name="Magnuson J."/>
            <person name="Mondo S."/>
            <person name="Nolan M."/>
            <person name="Ohm R."/>
            <person name="Pangilinan J."/>
            <person name="Park H.-J."/>
            <person name="Ramirez L."/>
            <person name="Alfaro M."/>
            <person name="Sun H."/>
            <person name="Tritt A."/>
            <person name="Yoshinaga Y."/>
            <person name="Zwiers L.-H."/>
            <person name="Turgeon B."/>
            <person name="Goodwin S."/>
            <person name="Spatafora J."/>
            <person name="Crous P."/>
            <person name="Grigoriev I."/>
        </authorList>
    </citation>
    <scope>NUCLEOTIDE SEQUENCE</scope>
    <source>
        <strain evidence="1">CBS 269.34</strain>
    </source>
</reference>